<organism evidence="2 3">
    <name type="scientific">Pyricularia oryzae</name>
    <name type="common">Rice blast fungus</name>
    <name type="synonym">Magnaporthe oryzae</name>
    <dbReference type="NCBI Taxonomy" id="318829"/>
    <lineage>
        <taxon>Eukaryota</taxon>
        <taxon>Fungi</taxon>
        <taxon>Dikarya</taxon>
        <taxon>Ascomycota</taxon>
        <taxon>Pezizomycotina</taxon>
        <taxon>Sordariomycetes</taxon>
        <taxon>Sordariomycetidae</taxon>
        <taxon>Magnaporthales</taxon>
        <taxon>Pyriculariaceae</taxon>
        <taxon>Pyricularia</taxon>
    </lineage>
</organism>
<evidence type="ECO:0000313" key="2">
    <source>
        <dbReference type="EMBL" id="QBZ60234.1"/>
    </source>
</evidence>
<evidence type="ECO:0000313" key="3">
    <source>
        <dbReference type="Proteomes" id="UP000294847"/>
    </source>
</evidence>
<sequence length="396" mass="44125">MDDKAAVAVALNKRDARNPSRPQYDEVILVMTGAADRDNIAEGMRQYLQRAERHQPALSSDWKNRVSWFQTRGNVMGKVVAHERWYKDLRPSQHLPVATGQSLAAAVARVHRSASVDMFQLAPCEDRDVYDFINAVPNINIYHLFFGYNSRQGSASSGMSSSASRALAQRQSQFHATLQQRLQARHGADARVIFTQNVPTFNDPRAGSQELGWCQRYFPEQDTTMSLSDPFWTSLIREANPYADRSVRLTSIPDNEDTFLQQVVGARMHQNSLRGKIYAMLYSAAQSSQFASNNPRSQHRVAKILVPEFQGSPDPTLELGDANHITAVLGYLDQEQYGGSGAGRLVPAACDTSGTDPSQPPAVTTTSRSRGEGWVLTNCDIRQIRNKIENILRRSA</sequence>
<feature type="region of interest" description="Disordered" evidence="1">
    <location>
        <begin position="349"/>
        <end position="369"/>
    </location>
</feature>
<dbReference type="AlphaFoldDB" id="A0A4P7NEG0"/>
<evidence type="ECO:0000256" key="1">
    <source>
        <dbReference type="SAM" id="MobiDB-lite"/>
    </source>
</evidence>
<accession>A0A4P7NEG0</accession>
<dbReference type="EMBL" id="CP034207">
    <property type="protein sequence ID" value="QBZ60234.1"/>
    <property type="molecule type" value="Genomic_DNA"/>
</dbReference>
<gene>
    <name evidence="2" type="ORF">PoMZ_07172</name>
</gene>
<protein>
    <submittedName>
        <fullName evidence="2">Uncharacterized protein</fullName>
    </submittedName>
</protein>
<feature type="compositionally biased region" description="Polar residues" evidence="1">
    <location>
        <begin position="352"/>
        <end position="368"/>
    </location>
</feature>
<name>A0A4P7NEG0_PYROR</name>
<reference evidence="2 3" key="1">
    <citation type="journal article" date="2019" name="Mol. Biol. Evol.">
        <title>Blast fungal genomes show frequent chromosomal changes, gene gains and losses, and effector gene turnover.</title>
        <authorList>
            <person name="Gomez Luciano L.B."/>
            <person name="Jason Tsai I."/>
            <person name="Chuma I."/>
            <person name="Tosa Y."/>
            <person name="Chen Y.H."/>
            <person name="Li J.Y."/>
            <person name="Li M.Y."/>
            <person name="Jade Lu M.Y."/>
            <person name="Nakayashiki H."/>
            <person name="Li W.H."/>
        </authorList>
    </citation>
    <scope>NUCLEOTIDE SEQUENCE [LARGE SCALE GENOMIC DNA]</scope>
    <source>
        <strain evidence="2">MZ5-1-6</strain>
    </source>
</reference>
<dbReference type="Proteomes" id="UP000294847">
    <property type="component" value="Chromosome 4"/>
</dbReference>
<proteinExistence type="predicted"/>